<comment type="catalytic activity">
    <reaction evidence="1 7">
        <text>an S-(2-hydroxyacyl)glutathione + H2O = a 2-hydroxy carboxylate + glutathione + H(+)</text>
        <dbReference type="Rhea" id="RHEA:21864"/>
        <dbReference type="ChEBI" id="CHEBI:15377"/>
        <dbReference type="ChEBI" id="CHEBI:15378"/>
        <dbReference type="ChEBI" id="CHEBI:57925"/>
        <dbReference type="ChEBI" id="CHEBI:58896"/>
        <dbReference type="ChEBI" id="CHEBI:71261"/>
        <dbReference type="EC" id="3.1.2.6"/>
    </reaction>
</comment>
<dbReference type="InterPro" id="IPR001279">
    <property type="entry name" value="Metallo-B-lactamas"/>
</dbReference>
<dbReference type="GO" id="GO:0019243">
    <property type="term" value="P:methylglyoxal catabolic process to D-lactate via S-lactoyl-glutathione"/>
    <property type="evidence" value="ECO:0007669"/>
    <property type="project" value="UniProtKB-UniRule"/>
</dbReference>
<evidence type="ECO:0000256" key="8">
    <source>
        <dbReference type="SAM" id="MobiDB-lite"/>
    </source>
</evidence>
<dbReference type="SMART" id="SM00849">
    <property type="entry name" value="Lactamase_B"/>
    <property type="match status" value="1"/>
</dbReference>
<evidence type="ECO:0000256" key="1">
    <source>
        <dbReference type="ARBA" id="ARBA00001623"/>
    </source>
</evidence>
<protein>
    <recommendedName>
        <fullName evidence="7">Hydroxyacylglutathione hydrolase</fullName>
        <ecNumber evidence="7">3.1.2.6</ecNumber>
    </recommendedName>
    <alternativeName>
        <fullName evidence="7">Glyoxalase II</fullName>
        <shortName evidence="7">Glx II</shortName>
    </alternativeName>
</protein>
<dbReference type="Pfam" id="PF00753">
    <property type="entry name" value="Lactamase_B"/>
    <property type="match status" value="1"/>
</dbReference>
<dbReference type="Gene3D" id="3.60.15.10">
    <property type="entry name" value="Ribonuclease Z/Hydroxyacylglutathione hydrolase-like"/>
    <property type="match status" value="1"/>
</dbReference>
<evidence type="ECO:0000256" key="4">
    <source>
        <dbReference type="ARBA" id="ARBA00022723"/>
    </source>
</evidence>
<dbReference type="InterPro" id="IPR050110">
    <property type="entry name" value="Glyoxalase_II_hydrolase"/>
</dbReference>
<dbReference type="EMBL" id="CP004373">
    <property type="protein sequence ID" value="AHK70218.1"/>
    <property type="molecule type" value="Genomic_DNA"/>
</dbReference>
<accession>A0A067Z1H2</accession>
<proteinExistence type="inferred from homology"/>
<comment type="cofactor">
    <cofactor evidence="7">
        <name>Zn(2+)</name>
        <dbReference type="ChEBI" id="CHEBI:29105"/>
    </cofactor>
    <text evidence="7">Binds 2 Zn(2+) ions per subunit.</text>
</comment>
<feature type="binding site" evidence="7">
    <location>
        <position position="151"/>
    </location>
    <ligand>
        <name>Zn(2+)</name>
        <dbReference type="ChEBI" id="CHEBI:29105"/>
        <label>2</label>
    </ligand>
</feature>
<dbReference type="NCBIfam" id="TIGR03413">
    <property type="entry name" value="GSH_gloB"/>
    <property type="match status" value="1"/>
</dbReference>
<comment type="function">
    <text evidence="7">Thiolesterase that catalyzes the hydrolysis of S-D-lactoyl-glutathione to form glutathione and D-lactic acid.</text>
</comment>
<dbReference type="InterPro" id="IPR032282">
    <property type="entry name" value="HAGH_C"/>
</dbReference>
<evidence type="ECO:0000256" key="5">
    <source>
        <dbReference type="ARBA" id="ARBA00022801"/>
    </source>
</evidence>
<dbReference type="KEGG" id="goy:GLS_c03010"/>
<feature type="region of interest" description="Disordered" evidence="8">
    <location>
        <begin position="1"/>
        <end position="22"/>
    </location>
</feature>
<keyword evidence="4 7" id="KW-0479">Metal-binding</keyword>
<dbReference type="PIRSF" id="PIRSF005457">
    <property type="entry name" value="Glx"/>
    <property type="match status" value="1"/>
</dbReference>
<evidence type="ECO:0000256" key="7">
    <source>
        <dbReference type="HAMAP-Rule" id="MF_01374"/>
    </source>
</evidence>
<organism evidence="10 11">
    <name type="scientific">Gluconobacter oxydans DSM 3504</name>
    <dbReference type="NCBI Taxonomy" id="1288313"/>
    <lineage>
        <taxon>Bacteria</taxon>
        <taxon>Pseudomonadati</taxon>
        <taxon>Pseudomonadota</taxon>
        <taxon>Alphaproteobacteria</taxon>
        <taxon>Acetobacterales</taxon>
        <taxon>Acetobacteraceae</taxon>
        <taxon>Gluconobacter</taxon>
    </lineage>
</organism>
<feature type="binding site" evidence="7">
    <location>
        <position position="79"/>
    </location>
    <ligand>
        <name>Zn(2+)</name>
        <dbReference type="ChEBI" id="CHEBI:29105"/>
        <label>2</label>
    </ligand>
</feature>
<dbReference type="InterPro" id="IPR035680">
    <property type="entry name" value="Clx_II_MBL"/>
</dbReference>
<name>A0A067Z1H2_GLUOY</name>
<sequence>MRARDVSMQLPHQQDTPRGTVMPLDIKPIPVLSDNYAWLLTATEGQRAVVDPGEAGPIMDEIGEGRLDMILLTHHHADHTAGTDALRERYGAKVYGPRQKREWLPRLDHDVEDGDSFSLGSAQIRVLSTPGHAVGHVSYVVPEVPALFCGDVLFSLGCGRLLEGTAQELFDSLHRYDSLPDQTLVCAGHEYTRSNLAFALHVDPDNAALKARAGEVERLLEAGRPTLPVSLGVERRTNPFLLAPDVATFARLRREKDTF</sequence>
<comment type="pathway">
    <text evidence="2 7">Secondary metabolite metabolism; methylglyoxal degradation; (R)-lactate from methylglyoxal: step 2/2.</text>
</comment>
<keyword evidence="6 7" id="KW-0862">Zinc</keyword>
<dbReference type="HAMAP" id="MF_01374">
    <property type="entry name" value="Glyoxalase_2"/>
    <property type="match status" value="1"/>
</dbReference>
<dbReference type="InterPro" id="IPR017782">
    <property type="entry name" value="Hydroxyacylglutathione_Hdrlase"/>
</dbReference>
<dbReference type="AlphaFoldDB" id="A0A067Z1H2"/>
<feature type="binding site" evidence="7">
    <location>
        <position position="76"/>
    </location>
    <ligand>
        <name>Zn(2+)</name>
        <dbReference type="ChEBI" id="CHEBI:29105"/>
        <label>1</label>
    </ligand>
</feature>
<feature type="binding site" evidence="7">
    <location>
        <position position="78"/>
    </location>
    <ligand>
        <name>Zn(2+)</name>
        <dbReference type="ChEBI" id="CHEBI:29105"/>
        <label>2</label>
    </ligand>
</feature>
<dbReference type="PANTHER" id="PTHR43705">
    <property type="entry name" value="HYDROXYACYLGLUTATHIONE HYDROLASE"/>
    <property type="match status" value="1"/>
</dbReference>
<feature type="binding site" evidence="7">
    <location>
        <position position="151"/>
    </location>
    <ligand>
        <name>Zn(2+)</name>
        <dbReference type="ChEBI" id="CHEBI:29105"/>
        <label>1</label>
    </ligand>
</feature>
<feature type="binding site" evidence="7">
    <location>
        <position position="132"/>
    </location>
    <ligand>
        <name>Zn(2+)</name>
        <dbReference type="ChEBI" id="CHEBI:29105"/>
        <label>1</label>
    </ligand>
</feature>
<dbReference type="GO" id="GO:0046872">
    <property type="term" value="F:metal ion binding"/>
    <property type="evidence" value="ECO:0007669"/>
    <property type="project" value="UniProtKB-KW"/>
</dbReference>
<keyword evidence="5 7" id="KW-0378">Hydrolase</keyword>
<evidence type="ECO:0000313" key="11">
    <source>
        <dbReference type="Proteomes" id="UP000031656"/>
    </source>
</evidence>
<evidence type="ECO:0000256" key="6">
    <source>
        <dbReference type="ARBA" id="ARBA00022833"/>
    </source>
</evidence>
<feature type="binding site" evidence="7">
    <location>
        <position position="74"/>
    </location>
    <ligand>
        <name>Zn(2+)</name>
        <dbReference type="ChEBI" id="CHEBI:29105"/>
        <label>1</label>
    </ligand>
</feature>
<evidence type="ECO:0000256" key="3">
    <source>
        <dbReference type="ARBA" id="ARBA00006759"/>
    </source>
</evidence>
<reference evidence="10 11" key="1">
    <citation type="journal article" date="2015" name="Appl. Microbiol. Biotechnol.">
        <title>The consequence of an additional NADH dehydrogenase paralog on the growth of Gluconobacter oxydans DSM3504.</title>
        <authorList>
            <person name="Kostner D."/>
            <person name="Luchterhand B."/>
            <person name="Junker A."/>
            <person name="Volland S."/>
            <person name="Daniel R."/>
            <person name="Buchs J."/>
            <person name="Liebl W."/>
            <person name="Ehrenreich A."/>
        </authorList>
    </citation>
    <scope>NUCLEOTIDE SEQUENCE [LARGE SCALE GENOMIC DNA]</scope>
    <source>
        <strain evidence="10">DSM 3504</strain>
    </source>
</reference>
<gene>
    <name evidence="7 10" type="primary">gloB</name>
    <name evidence="10" type="ORF">GLS_c03010</name>
</gene>
<dbReference type="InterPro" id="IPR036866">
    <property type="entry name" value="RibonucZ/Hydroxyglut_hydro"/>
</dbReference>
<comment type="similarity">
    <text evidence="3 7">Belongs to the metallo-beta-lactamase superfamily. Glyoxalase II family.</text>
</comment>
<dbReference type="GO" id="GO:0004416">
    <property type="term" value="F:hydroxyacylglutathione hydrolase activity"/>
    <property type="evidence" value="ECO:0007669"/>
    <property type="project" value="UniProtKB-UniRule"/>
</dbReference>
<dbReference type="Proteomes" id="UP000031656">
    <property type="component" value="Chromosome"/>
</dbReference>
<evidence type="ECO:0000259" key="9">
    <source>
        <dbReference type="SMART" id="SM00849"/>
    </source>
</evidence>
<dbReference type="EC" id="3.1.2.6" evidence="7"/>
<dbReference type="SUPFAM" id="SSF56281">
    <property type="entry name" value="Metallo-hydrolase/oxidoreductase"/>
    <property type="match status" value="1"/>
</dbReference>
<feature type="binding site" evidence="7">
    <location>
        <position position="189"/>
    </location>
    <ligand>
        <name>Zn(2+)</name>
        <dbReference type="ChEBI" id="CHEBI:29105"/>
        <label>2</label>
    </ligand>
</feature>
<dbReference type="HOGENOM" id="CLU_030571_4_1_5"/>
<evidence type="ECO:0000256" key="2">
    <source>
        <dbReference type="ARBA" id="ARBA00004963"/>
    </source>
</evidence>
<dbReference type="CDD" id="cd07723">
    <property type="entry name" value="hydroxyacylglutathione_hydrolase_MBL-fold"/>
    <property type="match status" value="1"/>
</dbReference>
<feature type="domain" description="Metallo-beta-lactamase" evidence="9">
    <location>
        <begin position="34"/>
        <end position="189"/>
    </location>
</feature>
<dbReference type="Pfam" id="PF16123">
    <property type="entry name" value="HAGH_C"/>
    <property type="match status" value="1"/>
</dbReference>
<evidence type="ECO:0000313" key="10">
    <source>
        <dbReference type="EMBL" id="AHK70218.1"/>
    </source>
</evidence>
<comment type="subunit">
    <text evidence="7">Monomer.</text>
</comment>
<dbReference type="PANTHER" id="PTHR43705:SF1">
    <property type="entry name" value="HYDROXYACYLGLUTATHIONE HYDROLASE GLOB"/>
    <property type="match status" value="1"/>
</dbReference>
<dbReference type="UniPathway" id="UPA00619">
    <property type="reaction ID" value="UER00676"/>
</dbReference>